<dbReference type="InterPro" id="IPR001506">
    <property type="entry name" value="Peptidase_M12A"/>
</dbReference>
<feature type="compositionally biased region" description="Polar residues" evidence="3">
    <location>
        <begin position="269"/>
        <end position="280"/>
    </location>
</feature>
<keyword evidence="2" id="KW-0482">Metalloprotease</keyword>
<feature type="compositionally biased region" description="Polar residues" evidence="3">
    <location>
        <begin position="434"/>
        <end position="451"/>
    </location>
</feature>
<reference evidence="5 6" key="1">
    <citation type="submission" date="2019-01" db="EMBL/GenBank/DDBJ databases">
        <title>A draft genome assembly of the solar-powered sea slug Elysia chlorotica.</title>
        <authorList>
            <person name="Cai H."/>
            <person name="Li Q."/>
            <person name="Fang X."/>
            <person name="Li J."/>
            <person name="Curtis N.E."/>
            <person name="Altenburger A."/>
            <person name="Shibata T."/>
            <person name="Feng M."/>
            <person name="Maeda T."/>
            <person name="Schwartz J.A."/>
            <person name="Shigenobu S."/>
            <person name="Lundholm N."/>
            <person name="Nishiyama T."/>
            <person name="Yang H."/>
            <person name="Hasebe M."/>
            <person name="Li S."/>
            <person name="Pierce S.K."/>
            <person name="Wang J."/>
        </authorList>
    </citation>
    <scope>NUCLEOTIDE SEQUENCE [LARGE SCALE GENOMIC DNA]</scope>
    <source>
        <strain evidence="5">EC2010</strain>
        <tissue evidence="5">Whole organism of an adult</tissue>
    </source>
</reference>
<evidence type="ECO:0000313" key="5">
    <source>
        <dbReference type="EMBL" id="RUS86226.1"/>
    </source>
</evidence>
<feature type="region of interest" description="Disordered" evidence="3">
    <location>
        <begin position="344"/>
        <end position="478"/>
    </location>
</feature>
<keyword evidence="2" id="KW-0479">Metal-binding</keyword>
<dbReference type="SUPFAM" id="SSF55486">
    <property type="entry name" value="Metalloproteases ('zincins'), catalytic domain"/>
    <property type="match status" value="1"/>
</dbReference>
<evidence type="ECO:0000256" key="1">
    <source>
        <dbReference type="PROSITE-ProRule" id="PRU01211"/>
    </source>
</evidence>
<evidence type="ECO:0000313" key="6">
    <source>
        <dbReference type="Proteomes" id="UP000271974"/>
    </source>
</evidence>
<accession>A0A3S1C8Z7</accession>
<keyword evidence="2" id="KW-0862">Zinc</keyword>
<feature type="compositionally biased region" description="Basic and acidic residues" evidence="3">
    <location>
        <begin position="398"/>
        <end position="430"/>
    </location>
</feature>
<evidence type="ECO:0000256" key="2">
    <source>
        <dbReference type="RuleBase" id="RU361183"/>
    </source>
</evidence>
<feature type="domain" description="Peptidase M12A" evidence="4">
    <location>
        <begin position="1"/>
        <end position="101"/>
    </location>
</feature>
<dbReference type="Proteomes" id="UP000271974">
    <property type="component" value="Unassembled WGS sequence"/>
</dbReference>
<proteinExistence type="predicted"/>
<sequence length="650" mass="70549">MHVLGFRHEHERPDRDRFLQLHWDNMAQPSLFFVSPQYDVDLPYDFESVTHLGPYTGARDPRMPVMTPRSEYAAGAGMRLGQTRALSASDVLRIQRLYGCPRKDTTTTPGATRVRPSSDNGRSVLLACDFGHGACGMTPGYESGALPTALPRLHVTPGHSGDKQGRECHQHVSKGGTDENRGTYGGEDGNTNLGGTKRNQETYRDENANKNLSGINRNQWIDWGGEDSNLGSTKMTQETDGGDEDTHTNQSWNTRKNQETYGGEDTNTKHGSSTEKNQVTHGDDIDTNTDSAAEMPKSPQWAVVVGAAPDGPAAGGTNGLDPYLFVSTRLNKWSDSGEVTVLGLSNRPEHHRPHHHCKHQSYKEKRRLRNLHKRKTKPYSDAEGEKSISSDGGLPNGRYHETRQEHNNKAKSEKSTSQDGGLRKERDPQIPKRSYSNYSSTDSKKSTSQNGGLPKEHGYQTRQGPYSNTDTEKPETKNGGLSAEVRALLLSAGGPGVPLVNASVFTPAFRPRDPQGKICVDLQVYQTDNYGGLSLVLHEAATTGGAASGPGVMEVKGHTGEVKGHVGEVKGHAGELKGHASQVKGHGGEVKGQGGEVIEELHGIILDGWTWMGVTAHVRKGRSYTLELRAAVGGGSVAIDDLYISDGECL</sequence>
<feature type="region of interest" description="Disordered" evidence="3">
    <location>
        <begin position="154"/>
        <end position="296"/>
    </location>
</feature>
<organism evidence="5 6">
    <name type="scientific">Elysia chlorotica</name>
    <name type="common">Eastern emerald elysia</name>
    <name type="synonym">Sea slug</name>
    <dbReference type="NCBI Taxonomy" id="188477"/>
    <lineage>
        <taxon>Eukaryota</taxon>
        <taxon>Metazoa</taxon>
        <taxon>Spiralia</taxon>
        <taxon>Lophotrochozoa</taxon>
        <taxon>Mollusca</taxon>
        <taxon>Gastropoda</taxon>
        <taxon>Heterobranchia</taxon>
        <taxon>Euthyneura</taxon>
        <taxon>Panpulmonata</taxon>
        <taxon>Sacoglossa</taxon>
        <taxon>Placobranchoidea</taxon>
        <taxon>Plakobranchidae</taxon>
        <taxon>Elysia</taxon>
    </lineage>
</organism>
<feature type="compositionally biased region" description="Polar residues" evidence="3">
    <location>
        <begin position="209"/>
        <end position="219"/>
    </location>
</feature>
<dbReference type="PRINTS" id="PR00480">
    <property type="entry name" value="ASTACIN"/>
</dbReference>
<dbReference type="EMBL" id="RQTK01000146">
    <property type="protein sequence ID" value="RUS86226.1"/>
    <property type="molecule type" value="Genomic_DNA"/>
</dbReference>
<evidence type="ECO:0000259" key="4">
    <source>
        <dbReference type="PROSITE" id="PS51864"/>
    </source>
</evidence>
<feature type="compositionally biased region" description="Polar residues" evidence="3">
    <location>
        <begin position="460"/>
        <end position="469"/>
    </location>
</feature>
<dbReference type="PANTHER" id="PTHR10127">
    <property type="entry name" value="DISCOIDIN, CUB, EGF, LAMININ , AND ZINC METALLOPROTEASE DOMAIN CONTAINING"/>
    <property type="match status" value="1"/>
</dbReference>
<dbReference type="OrthoDB" id="291007at2759"/>
<dbReference type="Pfam" id="PF01400">
    <property type="entry name" value="Astacin"/>
    <property type="match status" value="1"/>
</dbReference>
<comment type="caution">
    <text evidence="5">The sequence shown here is derived from an EMBL/GenBank/DDBJ whole genome shotgun (WGS) entry which is preliminary data.</text>
</comment>
<name>A0A3S1C8Z7_ELYCH</name>
<dbReference type="InterPro" id="IPR024079">
    <property type="entry name" value="MetalloPept_cat_dom_sf"/>
</dbReference>
<dbReference type="AlphaFoldDB" id="A0A3S1C8Z7"/>
<feature type="compositionally biased region" description="Basic and acidic residues" evidence="3">
    <location>
        <begin position="378"/>
        <end position="388"/>
    </location>
</feature>
<feature type="compositionally biased region" description="Basic and acidic residues" evidence="3">
    <location>
        <begin position="198"/>
        <end position="208"/>
    </location>
</feature>
<gene>
    <name evidence="5" type="ORF">EGW08_006021</name>
</gene>
<keyword evidence="2" id="KW-0378">Hydrolase</keyword>
<feature type="compositionally biased region" description="Basic and acidic residues" evidence="3">
    <location>
        <begin position="160"/>
        <end position="181"/>
    </location>
</feature>
<feature type="compositionally biased region" description="Polar residues" evidence="3">
    <location>
        <begin position="229"/>
        <end position="239"/>
    </location>
</feature>
<feature type="compositionally biased region" description="Basic residues" evidence="3">
    <location>
        <begin position="349"/>
        <end position="377"/>
    </location>
</feature>
<protein>
    <recommendedName>
        <fullName evidence="2">Metalloendopeptidase</fullName>
        <ecNumber evidence="2">3.4.24.-</ecNumber>
    </recommendedName>
</protein>
<dbReference type="PANTHER" id="PTHR10127:SF850">
    <property type="entry name" value="METALLOENDOPEPTIDASE"/>
    <property type="match status" value="1"/>
</dbReference>
<dbReference type="GO" id="GO:0004222">
    <property type="term" value="F:metalloendopeptidase activity"/>
    <property type="evidence" value="ECO:0007669"/>
    <property type="project" value="UniProtKB-UniRule"/>
</dbReference>
<dbReference type="STRING" id="188477.A0A3S1C8Z7"/>
<dbReference type="EC" id="3.4.24.-" evidence="2"/>
<dbReference type="Gene3D" id="3.40.390.10">
    <property type="entry name" value="Collagenase (Catalytic Domain)"/>
    <property type="match status" value="1"/>
</dbReference>
<dbReference type="PROSITE" id="PS51864">
    <property type="entry name" value="ASTACIN"/>
    <property type="match status" value="1"/>
</dbReference>
<evidence type="ECO:0000256" key="3">
    <source>
        <dbReference type="SAM" id="MobiDB-lite"/>
    </source>
</evidence>
<comment type="cofactor">
    <cofactor evidence="2">
        <name>Zn(2+)</name>
        <dbReference type="ChEBI" id="CHEBI:29105"/>
    </cofactor>
    <text evidence="2">Binds 1 zinc ion per subunit.</text>
</comment>
<keyword evidence="2" id="KW-0645">Protease</keyword>
<comment type="caution">
    <text evidence="1">Lacks conserved residue(s) required for the propagation of feature annotation.</text>
</comment>
<keyword evidence="6" id="KW-1185">Reference proteome</keyword>
<dbReference type="GO" id="GO:0006508">
    <property type="term" value="P:proteolysis"/>
    <property type="evidence" value="ECO:0007669"/>
    <property type="project" value="UniProtKB-KW"/>
</dbReference>
<dbReference type="GO" id="GO:0046872">
    <property type="term" value="F:metal ion binding"/>
    <property type="evidence" value="ECO:0007669"/>
    <property type="project" value="UniProtKB-KW"/>
</dbReference>